<dbReference type="SUPFAM" id="SSF53448">
    <property type="entry name" value="Nucleotide-diphospho-sugar transferases"/>
    <property type="match status" value="1"/>
</dbReference>
<dbReference type="AlphaFoldDB" id="A0A317ZWC3"/>
<dbReference type="Proteomes" id="UP000246722">
    <property type="component" value="Unassembled WGS sequence"/>
</dbReference>
<evidence type="ECO:0000256" key="3">
    <source>
        <dbReference type="ARBA" id="ARBA00022679"/>
    </source>
</evidence>
<dbReference type="Pfam" id="PF00535">
    <property type="entry name" value="Glycos_transf_2"/>
    <property type="match status" value="1"/>
</dbReference>
<sequence>MSSPVKPGWPDVSETPFSLLLPVYAGDKAAYFAKAFTSTVIEQSRRPSDVVIVQDGPIGAELAAAVATATAESPVPVNHVRLPANVGLARALETGLQHCAHDVVARMDADDISLPTRFERQLTVIDDGYDLVGTGMLEFDEDGRVLGQRIPPTDPDEIASTARFHDPFNHPTVVYRRSVVARAGGYRELPLMEDYWLFARMIQAGALVANLPDPLVMYRVDAGAYGRRGGWTLFRSEIALQRSLLRDAFVTRRQFARNILVRGGYRFVPVAVRRIAYRRFIVRDYGNTGD</sequence>
<evidence type="ECO:0000313" key="5">
    <source>
        <dbReference type="EMBL" id="PXA70121.1"/>
    </source>
</evidence>
<keyword evidence="6" id="KW-1185">Reference proteome</keyword>
<dbReference type="Gene3D" id="3.90.550.10">
    <property type="entry name" value="Spore Coat Polysaccharide Biosynthesis Protein SpsA, Chain A"/>
    <property type="match status" value="1"/>
</dbReference>
<accession>A0A317ZWC3</accession>
<comment type="caution">
    <text evidence="5">The sequence shown here is derived from an EMBL/GenBank/DDBJ whole genome shotgun (WGS) entry which is preliminary data.</text>
</comment>
<proteinExistence type="inferred from homology"/>
<dbReference type="EMBL" id="QHLY01000009">
    <property type="protein sequence ID" value="PXA70121.1"/>
    <property type="molecule type" value="Genomic_DNA"/>
</dbReference>
<dbReference type="GO" id="GO:0016757">
    <property type="term" value="F:glycosyltransferase activity"/>
    <property type="evidence" value="ECO:0007669"/>
    <property type="project" value="UniProtKB-KW"/>
</dbReference>
<dbReference type="OrthoDB" id="7665907at2"/>
<dbReference type="PANTHER" id="PTHR43685:SF5">
    <property type="entry name" value="GLYCOSYLTRANSFERASE EPSE-RELATED"/>
    <property type="match status" value="1"/>
</dbReference>
<dbReference type="InterPro" id="IPR001173">
    <property type="entry name" value="Glyco_trans_2-like"/>
</dbReference>
<feature type="domain" description="Glycosyltransferase 2-like" evidence="4">
    <location>
        <begin position="21"/>
        <end position="171"/>
    </location>
</feature>
<dbReference type="InterPro" id="IPR029044">
    <property type="entry name" value="Nucleotide-diphossugar_trans"/>
</dbReference>
<keyword evidence="3 5" id="KW-0808">Transferase</keyword>
<dbReference type="InterPro" id="IPR050834">
    <property type="entry name" value="Glycosyltransf_2"/>
</dbReference>
<evidence type="ECO:0000259" key="4">
    <source>
        <dbReference type="Pfam" id="PF00535"/>
    </source>
</evidence>
<protein>
    <submittedName>
        <fullName evidence="5">Glycosyl transferase</fullName>
    </submittedName>
</protein>
<comment type="similarity">
    <text evidence="1">Belongs to the glycosyltransferase 2 family.</text>
</comment>
<keyword evidence="2" id="KW-0328">Glycosyltransferase</keyword>
<organism evidence="5 6">
    <name type="scientific">Cryobacterium arcticum</name>
    <dbReference type="NCBI Taxonomy" id="670052"/>
    <lineage>
        <taxon>Bacteria</taxon>
        <taxon>Bacillati</taxon>
        <taxon>Actinomycetota</taxon>
        <taxon>Actinomycetes</taxon>
        <taxon>Micrococcales</taxon>
        <taxon>Microbacteriaceae</taxon>
        <taxon>Cryobacterium</taxon>
    </lineage>
</organism>
<reference evidence="5 6" key="1">
    <citation type="submission" date="2018-05" db="EMBL/GenBank/DDBJ databases">
        <title>Genetic diversity of glacier-inhabiting Cryobacterium bacteria in China and description of Cryobacterium mengkeensis sp. nov. and Arthrobacter glacialis sp. nov.</title>
        <authorList>
            <person name="Liu Q."/>
            <person name="Xin Y.-H."/>
        </authorList>
    </citation>
    <scope>NUCLEOTIDE SEQUENCE [LARGE SCALE GENOMIC DNA]</scope>
    <source>
        <strain evidence="5 6">SK-1</strain>
    </source>
</reference>
<name>A0A317ZWC3_9MICO</name>
<evidence type="ECO:0000256" key="1">
    <source>
        <dbReference type="ARBA" id="ARBA00006739"/>
    </source>
</evidence>
<gene>
    <name evidence="5" type="ORF">CTB96_09055</name>
</gene>
<evidence type="ECO:0000256" key="2">
    <source>
        <dbReference type="ARBA" id="ARBA00022676"/>
    </source>
</evidence>
<dbReference type="PANTHER" id="PTHR43685">
    <property type="entry name" value="GLYCOSYLTRANSFERASE"/>
    <property type="match status" value="1"/>
</dbReference>
<evidence type="ECO:0000313" key="6">
    <source>
        <dbReference type="Proteomes" id="UP000246722"/>
    </source>
</evidence>